<accession>A0A1L5FE89</accession>
<dbReference type="InterPro" id="IPR055731">
    <property type="entry name" value="Pam3_gp33-like"/>
</dbReference>
<dbReference type="OrthoDB" id="1684420at2"/>
<gene>
    <name evidence="2" type="ORF">BS101_14725</name>
</gene>
<dbReference type="EMBL" id="CP018335">
    <property type="protein sequence ID" value="APM41297.1"/>
    <property type="molecule type" value="Genomic_DNA"/>
</dbReference>
<dbReference type="Pfam" id="PF23984">
    <property type="entry name" value="DUF7307"/>
    <property type="match status" value="1"/>
</dbReference>
<protein>
    <submittedName>
        <fullName evidence="2">Uncharacterized protein</fullName>
    </submittedName>
</protein>
<feature type="coiled-coil region" evidence="1">
    <location>
        <begin position="8"/>
        <end position="35"/>
    </location>
</feature>
<evidence type="ECO:0000313" key="2">
    <source>
        <dbReference type="EMBL" id="APM41297.1"/>
    </source>
</evidence>
<name>A0A1L5FE89_CLOKL</name>
<reference evidence="2 3" key="1">
    <citation type="submission" date="2016-12" db="EMBL/GenBank/DDBJ databases">
        <title>Complete genome sequence of Clostridium kluyveri JZZ isolated from the pit mud of a Chinese flavor liquor-making factory.</title>
        <authorList>
            <person name="Wang Y."/>
        </authorList>
    </citation>
    <scope>NUCLEOTIDE SEQUENCE [LARGE SCALE GENOMIC DNA]</scope>
    <source>
        <strain evidence="2 3">JZZ</strain>
    </source>
</reference>
<proteinExistence type="predicted"/>
<evidence type="ECO:0000256" key="1">
    <source>
        <dbReference type="SAM" id="Coils"/>
    </source>
</evidence>
<organism evidence="2 3">
    <name type="scientific">Clostridium kluyveri</name>
    <dbReference type="NCBI Taxonomy" id="1534"/>
    <lineage>
        <taxon>Bacteria</taxon>
        <taxon>Bacillati</taxon>
        <taxon>Bacillota</taxon>
        <taxon>Clostridia</taxon>
        <taxon>Eubacteriales</taxon>
        <taxon>Clostridiaceae</taxon>
        <taxon>Clostridium</taxon>
    </lineage>
</organism>
<dbReference type="Proteomes" id="UP000184604">
    <property type="component" value="Chromosome"/>
</dbReference>
<evidence type="ECO:0000313" key="3">
    <source>
        <dbReference type="Proteomes" id="UP000184604"/>
    </source>
</evidence>
<sequence>MFELADRLKKLREIKKTREEELKTVNGEIQDVEIKLSDMMVDTETQSFNRSGTLFYLNAKTYASAVAGQKQELFEALKTNGFGSLVTETVNTNSLSAFVREQMSENDEILPAWLEGRVNVFEKTIVGVRKAK</sequence>
<dbReference type="AlphaFoldDB" id="A0A1L5FE89"/>
<keyword evidence="1" id="KW-0175">Coiled coil</keyword>